<dbReference type="SUPFAM" id="SSF50475">
    <property type="entry name" value="FMN-binding split barrel"/>
    <property type="match status" value="1"/>
</dbReference>
<keyword evidence="3" id="KW-1185">Reference proteome</keyword>
<dbReference type="PANTHER" id="PTHR34818">
    <property type="entry name" value="PROTEIN BLI-3"/>
    <property type="match status" value="1"/>
</dbReference>
<evidence type="ECO:0000313" key="2">
    <source>
        <dbReference type="EMBL" id="AVR95368.1"/>
    </source>
</evidence>
<dbReference type="AlphaFoldDB" id="A0A2R4C751"/>
<feature type="domain" description="General stress protein FMN-binding split barrel" evidence="1">
    <location>
        <begin position="21"/>
        <end position="161"/>
    </location>
</feature>
<dbReference type="Proteomes" id="UP000240505">
    <property type="component" value="Chromosome"/>
</dbReference>
<reference evidence="2 3" key="1">
    <citation type="submission" date="2018-03" db="EMBL/GenBank/DDBJ databases">
        <title>Massilia armeniaca sp. nov., isolated from desert soil.</title>
        <authorList>
            <person name="Huang H."/>
            <person name="Ren M."/>
        </authorList>
    </citation>
    <scope>NUCLEOTIDE SEQUENCE [LARGE SCALE GENOMIC DNA]</scope>
    <source>
        <strain evidence="2 3">ZMN-3</strain>
    </source>
</reference>
<dbReference type="OrthoDB" id="1432662at2"/>
<sequence>MDSINRNQPEDNHRNLSGEKAIRQIKDIVDAAKSCFFVTAHGVRPMSVQKVDDGGNLWFLSANDSHKDEDIATNPVVRLYFQGSPHSHFLYLDGLASLSRDPAKIHELWSPELKTWFTEGESDPRIDVIKVAPTAGYYWDTKHGNLVSGMKILVGAAIGVTLDDSVEGTIQP</sequence>
<evidence type="ECO:0000259" key="1">
    <source>
        <dbReference type="Pfam" id="PF16242"/>
    </source>
</evidence>
<dbReference type="InterPro" id="IPR038725">
    <property type="entry name" value="YdaG_split_barrel_FMN-bd"/>
</dbReference>
<dbReference type="InterPro" id="IPR052917">
    <property type="entry name" value="Stress-Dev_Protein"/>
</dbReference>
<dbReference type="RefSeq" id="WP_107140719.1">
    <property type="nucleotide sequence ID" value="NZ_CP028324.1"/>
</dbReference>
<proteinExistence type="predicted"/>
<dbReference type="EMBL" id="CP028324">
    <property type="protein sequence ID" value="AVR95368.1"/>
    <property type="molecule type" value="Genomic_DNA"/>
</dbReference>
<dbReference type="Gene3D" id="2.30.110.10">
    <property type="entry name" value="Electron Transport, Fmn-binding Protein, Chain A"/>
    <property type="match status" value="1"/>
</dbReference>
<dbReference type="KEGG" id="masz:C9I28_06275"/>
<dbReference type="InterPro" id="IPR012349">
    <property type="entry name" value="Split_barrel_FMN-bd"/>
</dbReference>
<evidence type="ECO:0000313" key="3">
    <source>
        <dbReference type="Proteomes" id="UP000240505"/>
    </source>
</evidence>
<dbReference type="Pfam" id="PF16242">
    <property type="entry name" value="Pyrid_ox_like"/>
    <property type="match status" value="1"/>
</dbReference>
<organism evidence="2 3">
    <name type="scientific">Pseudoduganella armeniaca</name>
    <dbReference type="NCBI Taxonomy" id="2072590"/>
    <lineage>
        <taxon>Bacteria</taxon>
        <taxon>Pseudomonadati</taxon>
        <taxon>Pseudomonadota</taxon>
        <taxon>Betaproteobacteria</taxon>
        <taxon>Burkholderiales</taxon>
        <taxon>Oxalobacteraceae</taxon>
        <taxon>Telluria group</taxon>
        <taxon>Pseudoduganella</taxon>
    </lineage>
</organism>
<name>A0A2R4C751_9BURK</name>
<dbReference type="PANTHER" id="PTHR34818:SF1">
    <property type="entry name" value="PROTEIN BLI-3"/>
    <property type="match status" value="1"/>
</dbReference>
<gene>
    <name evidence="2" type="ORF">C9I28_06275</name>
</gene>
<protein>
    <submittedName>
        <fullName evidence="2">General stress protein</fullName>
    </submittedName>
</protein>
<accession>A0A2R4C751</accession>